<dbReference type="InterPro" id="IPR014079">
    <property type="entry name" value="Phosphate_butyryltransferase"/>
</dbReference>
<dbReference type="EMBL" id="CP058559">
    <property type="protein sequence ID" value="QNO16178.1"/>
    <property type="molecule type" value="Genomic_DNA"/>
</dbReference>
<protein>
    <submittedName>
        <fullName evidence="5">Phosphate butyryltransferase</fullName>
        <ecNumber evidence="5">2.3.1.19</ecNumber>
    </submittedName>
</protein>
<reference evidence="5 6" key="1">
    <citation type="submission" date="2020-07" db="EMBL/GenBank/DDBJ databases">
        <title>Alkalicella. sp. LB2 genome.</title>
        <authorList>
            <person name="Postec A."/>
            <person name="Quemeneur M."/>
        </authorList>
    </citation>
    <scope>NUCLEOTIDE SEQUENCE [LARGE SCALE GENOMIC DNA]</scope>
    <source>
        <strain evidence="5 6">LB2</strain>
    </source>
</reference>
<evidence type="ECO:0000313" key="5">
    <source>
        <dbReference type="EMBL" id="QNO16178.1"/>
    </source>
</evidence>
<dbReference type="InterPro" id="IPR050500">
    <property type="entry name" value="Phos_Acetyltrans/Butyryltrans"/>
</dbReference>
<name>A0A7G9WBW6_ALKCA</name>
<dbReference type="NCBIfam" id="NF004472">
    <property type="entry name" value="PRK05805.1"/>
    <property type="match status" value="1"/>
</dbReference>
<proteinExistence type="inferred from homology"/>
<dbReference type="PIRSF" id="PIRSF000428">
    <property type="entry name" value="P_Ac_trans"/>
    <property type="match status" value="1"/>
</dbReference>
<dbReference type="GO" id="GO:0050182">
    <property type="term" value="F:phosphate butyryltransferase activity"/>
    <property type="evidence" value="ECO:0007669"/>
    <property type="project" value="UniProtKB-EC"/>
</dbReference>
<dbReference type="SUPFAM" id="SSF53659">
    <property type="entry name" value="Isocitrate/Isopropylmalate dehydrogenase-like"/>
    <property type="match status" value="1"/>
</dbReference>
<dbReference type="NCBIfam" id="NF005837">
    <property type="entry name" value="PRK07742.1"/>
    <property type="match status" value="1"/>
</dbReference>
<dbReference type="NCBIfam" id="NF006045">
    <property type="entry name" value="PRK08190.1"/>
    <property type="match status" value="1"/>
</dbReference>
<dbReference type="Pfam" id="PF01515">
    <property type="entry name" value="PTA_PTB"/>
    <property type="match status" value="1"/>
</dbReference>
<dbReference type="KEGG" id="acae:HYG86_16055"/>
<evidence type="ECO:0000256" key="2">
    <source>
        <dbReference type="ARBA" id="ARBA00022679"/>
    </source>
</evidence>
<dbReference type="AlphaFoldDB" id="A0A7G9WBW6"/>
<feature type="domain" description="Phosphate acetyl/butaryl transferase" evidence="4">
    <location>
        <begin position="72"/>
        <end position="293"/>
    </location>
</feature>
<organism evidence="5 6">
    <name type="scientific">Alkalicella caledoniensis</name>
    <dbReference type="NCBI Taxonomy" id="2731377"/>
    <lineage>
        <taxon>Bacteria</taxon>
        <taxon>Bacillati</taxon>
        <taxon>Bacillota</taxon>
        <taxon>Clostridia</taxon>
        <taxon>Eubacteriales</taxon>
        <taxon>Proteinivoracaceae</taxon>
        <taxon>Alkalicella</taxon>
    </lineage>
</organism>
<dbReference type="InterPro" id="IPR002505">
    <property type="entry name" value="PTA_PTB"/>
</dbReference>
<dbReference type="RefSeq" id="WP_213166572.1">
    <property type="nucleotide sequence ID" value="NZ_CP058559.1"/>
</dbReference>
<evidence type="ECO:0000259" key="4">
    <source>
        <dbReference type="Pfam" id="PF01515"/>
    </source>
</evidence>
<evidence type="ECO:0000256" key="3">
    <source>
        <dbReference type="ARBA" id="ARBA00023315"/>
    </source>
</evidence>
<accession>A0A7G9WBW6</accession>
<comment type="similarity">
    <text evidence="1">Belongs to the phosphate acetyltransferase and butyryltransferase family.</text>
</comment>
<dbReference type="GO" id="GO:0019605">
    <property type="term" value="P:butyrate metabolic process"/>
    <property type="evidence" value="ECO:0007669"/>
    <property type="project" value="InterPro"/>
</dbReference>
<dbReference type="PANTHER" id="PTHR43356:SF2">
    <property type="entry name" value="PHOSPHATE ACETYLTRANSFERASE"/>
    <property type="match status" value="1"/>
</dbReference>
<evidence type="ECO:0000313" key="6">
    <source>
        <dbReference type="Proteomes" id="UP000516160"/>
    </source>
</evidence>
<keyword evidence="3 5" id="KW-0012">Acyltransferase</keyword>
<dbReference type="EC" id="2.3.1.19" evidence="5"/>
<dbReference type="Gene3D" id="3.40.718.10">
    <property type="entry name" value="Isopropylmalate Dehydrogenase"/>
    <property type="match status" value="1"/>
</dbReference>
<gene>
    <name evidence="5" type="primary">ptb</name>
    <name evidence="5" type="ORF">HYG86_16055</name>
</gene>
<evidence type="ECO:0000256" key="1">
    <source>
        <dbReference type="ARBA" id="ARBA00005656"/>
    </source>
</evidence>
<dbReference type="NCBIfam" id="TIGR02706">
    <property type="entry name" value="P_butyryltrans"/>
    <property type="match status" value="1"/>
</dbReference>
<dbReference type="Proteomes" id="UP000516160">
    <property type="component" value="Chromosome"/>
</dbReference>
<dbReference type="InterPro" id="IPR012147">
    <property type="entry name" value="P_Ac_Bu_trans"/>
</dbReference>
<keyword evidence="2 5" id="KW-0808">Transferase</keyword>
<sequence>MLTTIQGIIDKAKQVPKQTLVVAAAEDNEVLAAVSESVKLGIVDAVLVGDEEQINSIAKGNGYDISGCKVINEINKIKAARKSVEMVSKGEADLVMKGLLGTADILRAVLDKEIGLRTGKVLSHVAVLEVPGFERLFLLTDGAMNIAPDLSQKAQIVQNAVTVAKAIGNNMPKVVPLAAVELVNPDMQPTLDAANLSKMADRGQIKDCIIDGPLALDNAISLEAAEHKGITSPVAGKADILLVPNIEAGNVLYKSMVYFAKGKTAGIIAGAKAPVVLTSRSDTHEAKLYSIALGVLVAANK</sequence>
<keyword evidence="6" id="KW-1185">Reference proteome</keyword>
<dbReference type="PANTHER" id="PTHR43356">
    <property type="entry name" value="PHOSPHATE ACETYLTRANSFERASE"/>
    <property type="match status" value="1"/>
</dbReference>